<organism evidence="1 2">
    <name type="scientific">Methanoculleus caldifontis</name>
    <dbReference type="NCBI Taxonomy" id="2651577"/>
    <lineage>
        <taxon>Archaea</taxon>
        <taxon>Methanobacteriati</taxon>
        <taxon>Methanobacteriota</taxon>
        <taxon>Stenosarchaea group</taxon>
        <taxon>Methanomicrobia</taxon>
        <taxon>Methanomicrobiales</taxon>
        <taxon>Methanomicrobiaceae</taxon>
        <taxon>Methanoculleus</taxon>
    </lineage>
</organism>
<comment type="caution">
    <text evidence="1">The sequence shown here is derived from an EMBL/GenBank/DDBJ whole genome shotgun (WGS) entry which is preliminary data.</text>
</comment>
<sequence>MTDDGKMSEEIKKRVTDGLIRYEESLKETDEHYGELKIGGRYSPDAPLWLKLILPCWIRALEERGIDCKEFRDEYARVTRKLTALEEKWGHDYREKLLGVLQRDVNFLYPRRVCSFADLEPFELEIPHEISLRNSIETLLMEVEGYFDLAEIKTKVTILDEVFRCKYLREVENVLKYFPEAEGLHYPDEFWWMHPLTMLREKQALAGEVYGDESRFTHYTGHGHEWSPAPGREEFQQKAISLINRRDPGVELYYQTGYDTLIVYDRNANEVACGTKAGLIATFFRPRNQPEHYVDDEIAGRLVRLN</sequence>
<gene>
    <name evidence="1" type="ORF">F8E02_04405</name>
</gene>
<name>A0ABU3WZN0_9EURY</name>
<dbReference type="EMBL" id="WBKO01000001">
    <property type="protein sequence ID" value="MDV2481259.1"/>
    <property type="molecule type" value="Genomic_DNA"/>
</dbReference>
<evidence type="ECO:0000313" key="1">
    <source>
        <dbReference type="EMBL" id="MDV2481259.1"/>
    </source>
</evidence>
<reference evidence="1 2" key="1">
    <citation type="submission" date="2019-10" db="EMBL/GenBank/DDBJ databases">
        <title>Isolation and characterization of Methanoculleus sp. Wushi-C6 from a hot spring well.</title>
        <authorList>
            <person name="Chen S.-C."/>
            <person name="Lan Z.-H."/>
            <person name="You Y.-T."/>
            <person name="Lai M.-C."/>
        </authorList>
    </citation>
    <scope>NUCLEOTIDE SEQUENCE [LARGE SCALE GENOMIC DNA]</scope>
    <source>
        <strain evidence="1 2">Wushi-C6</strain>
    </source>
</reference>
<keyword evidence="2" id="KW-1185">Reference proteome</keyword>
<evidence type="ECO:0000313" key="2">
    <source>
        <dbReference type="Proteomes" id="UP001281203"/>
    </source>
</evidence>
<protein>
    <submittedName>
        <fullName evidence="1">Uncharacterized protein</fullName>
    </submittedName>
</protein>
<accession>A0ABU3WZN0</accession>
<proteinExistence type="predicted"/>
<dbReference type="Proteomes" id="UP001281203">
    <property type="component" value="Unassembled WGS sequence"/>
</dbReference>